<evidence type="ECO:0000256" key="3">
    <source>
        <dbReference type="ARBA" id="ARBA00023163"/>
    </source>
</evidence>
<reference evidence="5 6" key="1">
    <citation type="submission" date="2011-09" db="EMBL/GenBank/DDBJ databases">
        <authorList>
            <person name="Weinstock G."/>
            <person name="Sodergren E."/>
            <person name="Clifton S."/>
            <person name="Fulton L."/>
            <person name="Fulton B."/>
            <person name="Courtney L."/>
            <person name="Fronick C."/>
            <person name="Harrison M."/>
            <person name="Strong C."/>
            <person name="Farmer C."/>
            <person name="Delahaunty K."/>
            <person name="Markovic C."/>
            <person name="Hall O."/>
            <person name="Minx P."/>
            <person name="Tomlinson C."/>
            <person name="Mitreva M."/>
            <person name="Hou S."/>
            <person name="Chen J."/>
            <person name="Wollam A."/>
            <person name="Pepin K.H."/>
            <person name="Johnson M."/>
            <person name="Bhonagiri V."/>
            <person name="Zhang X."/>
            <person name="Suruliraj S."/>
            <person name="Warren W."/>
            <person name="Chinwalla A."/>
            <person name="Mardis E.R."/>
            <person name="Wilson R.K."/>
        </authorList>
    </citation>
    <scope>NUCLEOTIDE SEQUENCE [LARGE SCALE GENOMIC DNA]</scope>
    <source>
        <strain evidence="5 6">F0439</strain>
    </source>
</reference>
<dbReference type="Pfam" id="PF12833">
    <property type="entry name" value="HTH_18"/>
    <property type="match status" value="1"/>
</dbReference>
<sequence>MNYYRFSINDIVIFMVGGVFTAQKGWKHNPRYHQGDYELIICTKGPLFITVGDQDYRLASNELLLVPPYALMKGSQPSPNDIEFYWLHFILPKDTQLVKNIDPVELSGDDAGASRLLIPEKIRMANLDQLLILSHQLLNTDIQNPYDRKTANYLATMMLLEISKLTLSQLTTDRTSEAERISRVKEWIRTNLYRSPSVLDMANEVQLNPQYFSRLFKRITGIPPKKYLLQLKLQTAQALLIRTSLSIKEISDNAYFENEKLFMRQFKQFTGVTPSEYRAQFDQIYHNNQVISPTLPIPEAITKHLKDVPDFGRAPKD</sequence>
<dbReference type="EMBL" id="AGEY01000011">
    <property type="protein sequence ID" value="EHM01184.1"/>
    <property type="molecule type" value="Genomic_DNA"/>
</dbReference>
<dbReference type="Pfam" id="PF02311">
    <property type="entry name" value="AraC_binding"/>
    <property type="match status" value="1"/>
</dbReference>
<dbReference type="Gene3D" id="1.10.10.60">
    <property type="entry name" value="Homeodomain-like"/>
    <property type="match status" value="2"/>
</dbReference>
<dbReference type="PROSITE" id="PS01124">
    <property type="entry name" value="HTH_ARAC_FAMILY_2"/>
    <property type="match status" value="1"/>
</dbReference>
<evidence type="ECO:0000256" key="2">
    <source>
        <dbReference type="ARBA" id="ARBA00023125"/>
    </source>
</evidence>
<gene>
    <name evidence="5" type="ORF">HMPREF9103_00192</name>
</gene>
<dbReference type="SMART" id="SM00342">
    <property type="entry name" value="HTH_ARAC"/>
    <property type="match status" value="1"/>
</dbReference>
<accession>G9ZKE4</accession>
<dbReference type="InterPro" id="IPR037923">
    <property type="entry name" value="HTH-like"/>
</dbReference>
<dbReference type="PANTHER" id="PTHR43280">
    <property type="entry name" value="ARAC-FAMILY TRANSCRIPTIONAL REGULATOR"/>
    <property type="match status" value="1"/>
</dbReference>
<dbReference type="AlphaFoldDB" id="G9ZKE4"/>
<dbReference type="RefSeq" id="WP_008210497.1">
    <property type="nucleotide sequence ID" value="NZ_JH414909.1"/>
</dbReference>
<dbReference type="PATRIC" id="fig|797515.3.peg.176"/>
<proteinExistence type="predicted"/>
<dbReference type="SUPFAM" id="SSF51215">
    <property type="entry name" value="Regulatory protein AraC"/>
    <property type="match status" value="1"/>
</dbReference>
<evidence type="ECO:0000313" key="6">
    <source>
        <dbReference type="Proteomes" id="UP000004625"/>
    </source>
</evidence>
<keyword evidence="3" id="KW-0804">Transcription</keyword>
<comment type="caution">
    <text evidence="5">The sequence shown here is derived from an EMBL/GenBank/DDBJ whole genome shotgun (WGS) entry which is preliminary data.</text>
</comment>
<dbReference type="STRING" id="797515.HMPREF9103_00192"/>
<name>G9ZKE4_9LACO</name>
<dbReference type="InterPro" id="IPR018060">
    <property type="entry name" value="HTH_AraC"/>
</dbReference>
<keyword evidence="1" id="KW-0805">Transcription regulation</keyword>
<dbReference type="eggNOG" id="COG4977">
    <property type="taxonomic scope" value="Bacteria"/>
</dbReference>
<evidence type="ECO:0000259" key="4">
    <source>
        <dbReference type="PROSITE" id="PS01124"/>
    </source>
</evidence>
<dbReference type="Gene3D" id="2.60.120.10">
    <property type="entry name" value="Jelly Rolls"/>
    <property type="match status" value="1"/>
</dbReference>
<feature type="domain" description="HTH araC/xylS-type" evidence="4">
    <location>
        <begin position="182"/>
        <end position="280"/>
    </location>
</feature>
<keyword evidence="2" id="KW-0238">DNA-binding</keyword>
<evidence type="ECO:0000313" key="5">
    <source>
        <dbReference type="EMBL" id="EHM01184.1"/>
    </source>
</evidence>
<evidence type="ECO:0000256" key="1">
    <source>
        <dbReference type="ARBA" id="ARBA00023015"/>
    </source>
</evidence>
<dbReference type="SUPFAM" id="SSF46689">
    <property type="entry name" value="Homeodomain-like"/>
    <property type="match status" value="2"/>
</dbReference>
<organism evidence="5 6">
    <name type="scientific">Lentilactobacillus parafarraginis F0439</name>
    <dbReference type="NCBI Taxonomy" id="797515"/>
    <lineage>
        <taxon>Bacteria</taxon>
        <taxon>Bacillati</taxon>
        <taxon>Bacillota</taxon>
        <taxon>Bacilli</taxon>
        <taxon>Lactobacillales</taxon>
        <taxon>Lactobacillaceae</taxon>
        <taxon>Lentilactobacillus</taxon>
    </lineage>
</organism>
<dbReference type="Proteomes" id="UP000004625">
    <property type="component" value="Unassembled WGS sequence"/>
</dbReference>
<dbReference type="PANTHER" id="PTHR43280:SF2">
    <property type="entry name" value="HTH-TYPE TRANSCRIPTIONAL REGULATOR EXSA"/>
    <property type="match status" value="1"/>
</dbReference>
<dbReference type="InterPro" id="IPR014710">
    <property type="entry name" value="RmlC-like_jellyroll"/>
</dbReference>
<protein>
    <submittedName>
        <fullName evidence="5">Transcriptional regulator, AraC family</fullName>
    </submittedName>
</protein>
<keyword evidence="6" id="KW-1185">Reference proteome</keyword>
<dbReference type="GO" id="GO:0003700">
    <property type="term" value="F:DNA-binding transcription factor activity"/>
    <property type="evidence" value="ECO:0007669"/>
    <property type="project" value="InterPro"/>
</dbReference>
<dbReference type="InterPro" id="IPR003313">
    <property type="entry name" value="AraC-bd"/>
</dbReference>
<dbReference type="InterPro" id="IPR009057">
    <property type="entry name" value="Homeodomain-like_sf"/>
</dbReference>
<dbReference type="GO" id="GO:0043565">
    <property type="term" value="F:sequence-specific DNA binding"/>
    <property type="evidence" value="ECO:0007669"/>
    <property type="project" value="InterPro"/>
</dbReference>
<dbReference type="HOGENOM" id="CLU_000445_88_6_9"/>